<feature type="domain" description="Aminoglycoside phosphotransferase" evidence="1">
    <location>
        <begin position="119"/>
        <end position="178"/>
    </location>
</feature>
<evidence type="ECO:0000259" key="1">
    <source>
        <dbReference type="Pfam" id="PF01636"/>
    </source>
</evidence>
<accession>A0A6J6UG10</accession>
<sequence length="260" mass="28789">MDDALDAGARAAQVNEEFRPVKIDGEVVSRPAADGTSTVHSLLRHLRSQGLDCVPEPLGVDDGVETLRFIAGADGGEGWYHQHTDQGLASAARLLRRIHDASRDWAPPADATWGAPSVPGDDIVYCHGDPGPWNFIWHDNEAVALIDWDYLHPAPRVDDVAYALQWFAPLRSDELALEWHHFPEVPDRSHRIQVFVDAYGDLPAFDVVDAVTVRMQATSDLVRALAEQGQEPQRTWVAEGALEQDAAEIAWVRDNRTLII</sequence>
<dbReference type="SUPFAM" id="SSF56112">
    <property type="entry name" value="Protein kinase-like (PK-like)"/>
    <property type="match status" value="1"/>
</dbReference>
<protein>
    <submittedName>
        <fullName evidence="2">Unannotated protein</fullName>
    </submittedName>
</protein>
<proteinExistence type="predicted"/>
<dbReference type="AlphaFoldDB" id="A0A6J6UG10"/>
<dbReference type="InterPro" id="IPR002575">
    <property type="entry name" value="Aminoglycoside_PTrfase"/>
</dbReference>
<gene>
    <name evidence="2" type="ORF">UFOPK2761_02487</name>
</gene>
<evidence type="ECO:0000313" key="2">
    <source>
        <dbReference type="EMBL" id="CAB4758712.1"/>
    </source>
</evidence>
<dbReference type="Pfam" id="PF01636">
    <property type="entry name" value="APH"/>
    <property type="match status" value="1"/>
</dbReference>
<dbReference type="EMBL" id="CAEZYQ010000021">
    <property type="protein sequence ID" value="CAB4758712.1"/>
    <property type="molecule type" value="Genomic_DNA"/>
</dbReference>
<reference evidence="2" key="1">
    <citation type="submission" date="2020-05" db="EMBL/GenBank/DDBJ databases">
        <authorList>
            <person name="Chiriac C."/>
            <person name="Salcher M."/>
            <person name="Ghai R."/>
            <person name="Kavagutti S V."/>
        </authorList>
    </citation>
    <scope>NUCLEOTIDE SEQUENCE</scope>
</reference>
<name>A0A6J6UG10_9ZZZZ</name>
<dbReference type="InterPro" id="IPR011009">
    <property type="entry name" value="Kinase-like_dom_sf"/>
</dbReference>
<organism evidence="2">
    <name type="scientific">freshwater metagenome</name>
    <dbReference type="NCBI Taxonomy" id="449393"/>
    <lineage>
        <taxon>unclassified sequences</taxon>
        <taxon>metagenomes</taxon>
        <taxon>ecological metagenomes</taxon>
    </lineage>
</organism>
<dbReference type="Gene3D" id="3.90.1200.10">
    <property type="match status" value="1"/>
</dbReference>